<comment type="caution">
    <text evidence="1">The sequence shown here is derived from an EMBL/GenBank/DDBJ whole genome shotgun (WGS) entry which is preliminary data.</text>
</comment>
<accession>A0AAE3EJW5</accession>
<evidence type="ECO:0000313" key="1">
    <source>
        <dbReference type="EMBL" id="MCD1655867.1"/>
    </source>
</evidence>
<protein>
    <recommendedName>
        <fullName evidence="3">ABM domain-containing protein</fullName>
    </recommendedName>
</protein>
<dbReference type="InterPro" id="IPR011008">
    <property type="entry name" value="Dimeric_a/b-barrel"/>
</dbReference>
<proteinExistence type="predicted"/>
<organism evidence="1 2">
    <name type="scientific">Teretinema zuelzerae</name>
    <dbReference type="NCBI Taxonomy" id="156"/>
    <lineage>
        <taxon>Bacteria</taxon>
        <taxon>Pseudomonadati</taxon>
        <taxon>Spirochaetota</taxon>
        <taxon>Spirochaetia</taxon>
        <taxon>Spirochaetales</taxon>
        <taxon>Treponemataceae</taxon>
        <taxon>Teretinema</taxon>
    </lineage>
</organism>
<evidence type="ECO:0008006" key="3">
    <source>
        <dbReference type="Google" id="ProtNLM"/>
    </source>
</evidence>
<gene>
    <name evidence="1" type="ORF">K7J14_14305</name>
</gene>
<keyword evidence="2" id="KW-1185">Reference proteome</keyword>
<dbReference type="EMBL" id="JAINWA010000003">
    <property type="protein sequence ID" value="MCD1655867.1"/>
    <property type="molecule type" value="Genomic_DNA"/>
</dbReference>
<dbReference type="RefSeq" id="WP_230757812.1">
    <property type="nucleotide sequence ID" value="NZ_JAINWA010000003.1"/>
</dbReference>
<sequence length="103" mass="11623">MYTATMRYNFTEEGFQEGCALWKTIVFNAAQKAPGLVRMQFLTAQPTALAIGTWKDKKHAEDFMKTGVFKELKDALKGKLVSEPEPELWVLESFWGESSGTGR</sequence>
<dbReference type="AlphaFoldDB" id="A0AAE3EJW5"/>
<dbReference type="Proteomes" id="UP001198163">
    <property type="component" value="Unassembled WGS sequence"/>
</dbReference>
<dbReference type="SUPFAM" id="SSF54909">
    <property type="entry name" value="Dimeric alpha+beta barrel"/>
    <property type="match status" value="1"/>
</dbReference>
<evidence type="ECO:0000313" key="2">
    <source>
        <dbReference type="Proteomes" id="UP001198163"/>
    </source>
</evidence>
<name>A0AAE3EJW5_9SPIR</name>
<reference evidence="1" key="1">
    <citation type="submission" date="2021-08" db="EMBL/GenBank/DDBJ databases">
        <title>Comparative analyses of Brucepasteria parasyntrophica and Teretinema zuelzerae.</title>
        <authorList>
            <person name="Song Y."/>
            <person name="Brune A."/>
        </authorList>
    </citation>
    <scope>NUCLEOTIDE SEQUENCE</scope>
    <source>
        <strain evidence="1">DSM 1903</strain>
    </source>
</reference>